<dbReference type="EMBL" id="CADIKM010000033">
    <property type="protein sequence ID" value="CAB3799414.1"/>
    <property type="molecule type" value="Genomic_DNA"/>
</dbReference>
<comment type="similarity">
    <text evidence="7">Belongs to the transglycosylase MltG family.</text>
</comment>
<reference evidence="8 9" key="1">
    <citation type="submission" date="2020-04" db="EMBL/GenBank/DDBJ databases">
        <authorList>
            <person name="De Canck E."/>
        </authorList>
    </citation>
    <scope>NUCLEOTIDE SEQUENCE [LARGE SCALE GENOMIC DNA]</scope>
    <source>
        <strain evidence="8 9">LMG 28138</strain>
    </source>
</reference>
<dbReference type="CDD" id="cd08010">
    <property type="entry name" value="MltG_like"/>
    <property type="match status" value="1"/>
</dbReference>
<dbReference type="Gene3D" id="3.30.1490.480">
    <property type="entry name" value="Endolytic murein transglycosylase"/>
    <property type="match status" value="1"/>
</dbReference>
<dbReference type="PANTHER" id="PTHR30518">
    <property type="entry name" value="ENDOLYTIC MUREIN TRANSGLYCOSYLASE"/>
    <property type="match status" value="1"/>
</dbReference>
<dbReference type="RefSeq" id="WP_175107283.1">
    <property type="nucleotide sequence ID" value="NZ_CADIKM010000033.1"/>
</dbReference>
<comment type="function">
    <text evidence="7">Functions as a peptidoglycan terminase that cleaves nascent peptidoglycan strands endolytically to terminate their elongation.</text>
</comment>
<dbReference type="HAMAP" id="MF_02065">
    <property type="entry name" value="MltG"/>
    <property type="match status" value="1"/>
</dbReference>
<dbReference type="Proteomes" id="UP000494115">
    <property type="component" value="Unassembled WGS sequence"/>
</dbReference>
<keyword evidence="2 7" id="KW-0812">Transmembrane</keyword>
<feature type="site" description="Important for catalytic activity" evidence="7">
    <location>
        <position position="214"/>
    </location>
</feature>
<keyword evidence="6 7" id="KW-0961">Cell wall biogenesis/degradation</keyword>
<keyword evidence="7" id="KW-0997">Cell inner membrane</keyword>
<dbReference type="GO" id="GO:0008932">
    <property type="term" value="F:lytic endotransglycosylase activity"/>
    <property type="evidence" value="ECO:0007669"/>
    <property type="project" value="UniProtKB-UniRule"/>
</dbReference>
<dbReference type="GO" id="GO:0009252">
    <property type="term" value="P:peptidoglycan biosynthetic process"/>
    <property type="evidence" value="ECO:0007669"/>
    <property type="project" value="UniProtKB-UniRule"/>
</dbReference>
<evidence type="ECO:0000313" key="9">
    <source>
        <dbReference type="Proteomes" id="UP000494115"/>
    </source>
</evidence>
<dbReference type="AlphaFoldDB" id="A0A6S7BH44"/>
<dbReference type="GO" id="GO:0005886">
    <property type="term" value="C:plasma membrane"/>
    <property type="evidence" value="ECO:0007669"/>
    <property type="project" value="UniProtKB-UniRule"/>
</dbReference>
<accession>A0A6S7BH44</accession>
<evidence type="ECO:0000256" key="3">
    <source>
        <dbReference type="ARBA" id="ARBA00022989"/>
    </source>
</evidence>
<evidence type="ECO:0000313" key="8">
    <source>
        <dbReference type="EMBL" id="CAB3799414.1"/>
    </source>
</evidence>
<name>A0A6S7BH44_9BURK</name>
<evidence type="ECO:0000256" key="6">
    <source>
        <dbReference type="ARBA" id="ARBA00023316"/>
    </source>
</evidence>
<organism evidence="8 9">
    <name type="scientific">Pararobbsia alpina</name>
    <dbReference type="NCBI Taxonomy" id="621374"/>
    <lineage>
        <taxon>Bacteria</taxon>
        <taxon>Pseudomonadati</taxon>
        <taxon>Pseudomonadota</taxon>
        <taxon>Betaproteobacteria</taxon>
        <taxon>Burkholderiales</taxon>
        <taxon>Burkholderiaceae</taxon>
        <taxon>Pararobbsia</taxon>
    </lineage>
</organism>
<keyword evidence="3 7" id="KW-1133">Transmembrane helix</keyword>
<keyword evidence="9" id="KW-1185">Reference proteome</keyword>
<keyword evidence="4 7" id="KW-0472">Membrane</keyword>
<evidence type="ECO:0000256" key="2">
    <source>
        <dbReference type="ARBA" id="ARBA00022692"/>
    </source>
</evidence>
<dbReference type="PANTHER" id="PTHR30518:SF2">
    <property type="entry name" value="ENDOLYTIC MUREIN TRANSGLYCOSYLASE"/>
    <property type="match status" value="1"/>
</dbReference>
<protein>
    <recommendedName>
        <fullName evidence="7">Endolytic murein transglycosylase</fullName>
        <ecNumber evidence="7">4.2.2.29</ecNumber>
    </recommendedName>
    <alternativeName>
        <fullName evidence="7">Peptidoglycan lytic transglycosylase</fullName>
    </alternativeName>
    <alternativeName>
        <fullName evidence="7">Peptidoglycan polymerization terminase</fullName>
    </alternativeName>
</protein>
<dbReference type="NCBIfam" id="TIGR00247">
    <property type="entry name" value="endolytic transglycosylase MltG"/>
    <property type="match status" value="1"/>
</dbReference>
<gene>
    <name evidence="7 8" type="primary">mltG</name>
    <name evidence="8" type="ORF">LMG28138_04644</name>
</gene>
<sequence length="331" mass="36152">MSFLRNLLIAALVLIAAAGGAFYFWANRPLVLASSPLDVTIRPHSSTRSVSEQLETSGVPVNRWLFEALARVLQQTTALKSGNYEFTNGLTPYDILLKIARGDVNQSAITIVEGWTFARMRAEMNNDPALEHDSASMSDAQLLAALGASESQAEGLFFPDTYLFDKGESDIAIFRRAYREGKERLAQAWAARGPNLAFQTPYEALIMASLVEKETGAKADRPLVSAVFSNRLKKGMPLQTDPSVIYGLGAAYEGRLHKHDLQTDTAYNTYLHTGLPPTPIALPGMASLIAAVNPAPSQALYFVSRGDGHSEFSDSLSEHNRAVDKYIRGKQ</sequence>
<keyword evidence="1 7" id="KW-1003">Cell membrane</keyword>
<dbReference type="InterPro" id="IPR003770">
    <property type="entry name" value="MLTG-like"/>
</dbReference>
<evidence type="ECO:0000256" key="1">
    <source>
        <dbReference type="ARBA" id="ARBA00022475"/>
    </source>
</evidence>
<evidence type="ECO:0000256" key="4">
    <source>
        <dbReference type="ARBA" id="ARBA00023136"/>
    </source>
</evidence>
<evidence type="ECO:0000256" key="5">
    <source>
        <dbReference type="ARBA" id="ARBA00023239"/>
    </source>
</evidence>
<comment type="catalytic activity">
    <reaction evidence="7">
        <text>a peptidoglycan chain = a peptidoglycan chain with N-acetyl-1,6-anhydromuramyl-[peptide] at the reducing end + a peptidoglycan chain with N-acetylglucosamine at the non-reducing end.</text>
        <dbReference type="EC" id="4.2.2.29"/>
    </reaction>
</comment>
<dbReference type="EC" id="4.2.2.29" evidence="7"/>
<dbReference type="GO" id="GO:0071555">
    <property type="term" value="P:cell wall organization"/>
    <property type="evidence" value="ECO:0007669"/>
    <property type="project" value="UniProtKB-KW"/>
</dbReference>
<dbReference type="Gene3D" id="3.30.160.60">
    <property type="entry name" value="Classic Zinc Finger"/>
    <property type="match status" value="1"/>
</dbReference>
<evidence type="ECO:0000256" key="7">
    <source>
        <dbReference type="HAMAP-Rule" id="MF_02065"/>
    </source>
</evidence>
<keyword evidence="5 7" id="KW-0456">Lyase</keyword>
<proteinExistence type="inferred from homology"/>
<dbReference type="Pfam" id="PF02618">
    <property type="entry name" value="YceG"/>
    <property type="match status" value="1"/>
</dbReference>